<proteinExistence type="predicted"/>
<feature type="non-terminal residue" evidence="2">
    <location>
        <position position="78"/>
    </location>
</feature>
<dbReference type="AlphaFoldDB" id="A0A243Q584"/>
<accession>A0A243Q584</accession>
<keyword evidence="1" id="KW-0472">Membrane</keyword>
<evidence type="ECO:0000313" key="3">
    <source>
        <dbReference type="Proteomes" id="UP000194761"/>
    </source>
</evidence>
<keyword evidence="1" id="KW-0812">Transmembrane</keyword>
<dbReference type="EMBL" id="NGFP01000479">
    <property type="protein sequence ID" value="OUC76581.1"/>
    <property type="molecule type" value="Genomic_DNA"/>
</dbReference>
<sequence>MKAYLGNRIGLAVTGAVLTGAGLYAFLRGHGKLPQPRGDRILNRGIPGYLAEHPLVGWLAALLLMALTLVAIRWLLGA</sequence>
<comment type="caution">
    <text evidence="2">The sequence shown here is derived from an EMBL/GenBank/DDBJ whole genome shotgun (WGS) entry which is preliminary data.</text>
</comment>
<keyword evidence="1" id="KW-1133">Transmembrane helix</keyword>
<dbReference type="RefSeq" id="WP_423229366.1">
    <property type="nucleotide sequence ID" value="NZ_NGFP01000479.1"/>
</dbReference>
<feature type="transmembrane region" description="Helical" evidence="1">
    <location>
        <begin position="55"/>
        <end position="76"/>
    </location>
</feature>
<gene>
    <name evidence="2" type="ORF">CA984_43805</name>
</gene>
<name>A0A243Q584_9ACTN</name>
<protein>
    <submittedName>
        <fullName evidence="2">Uncharacterized protein</fullName>
    </submittedName>
</protein>
<evidence type="ECO:0000256" key="1">
    <source>
        <dbReference type="SAM" id="Phobius"/>
    </source>
</evidence>
<organism evidence="2 3">
    <name type="scientific">Streptosporangium minutum</name>
    <dbReference type="NCBI Taxonomy" id="569862"/>
    <lineage>
        <taxon>Bacteria</taxon>
        <taxon>Bacillati</taxon>
        <taxon>Actinomycetota</taxon>
        <taxon>Actinomycetes</taxon>
        <taxon>Streptosporangiales</taxon>
        <taxon>Streptosporangiaceae</taxon>
        <taxon>Streptosporangium</taxon>
    </lineage>
</organism>
<reference evidence="2 3" key="1">
    <citation type="submission" date="2017-05" db="EMBL/GenBank/DDBJ databases">
        <title>Biotechnological potential of actinobacteria isolated from South African environments.</title>
        <authorList>
            <person name="Le Roes-Hill M."/>
            <person name="Prins A."/>
            <person name="Durrell K.A."/>
        </authorList>
    </citation>
    <scope>NUCLEOTIDE SEQUENCE [LARGE SCALE GENOMIC DNA]</scope>
    <source>
        <strain evidence="2">M26</strain>
    </source>
</reference>
<keyword evidence="3" id="KW-1185">Reference proteome</keyword>
<dbReference type="Proteomes" id="UP000194761">
    <property type="component" value="Unassembled WGS sequence"/>
</dbReference>
<evidence type="ECO:0000313" key="2">
    <source>
        <dbReference type="EMBL" id="OUC76581.1"/>
    </source>
</evidence>
<feature type="transmembrane region" description="Helical" evidence="1">
    <location>
        <begin position="9"/>
        <end position="27"/>
    </location>
</feature>